<protein>
    <submittedName>
        <fullName evidence="1">Uncharacterized protein</fullName>
    </submittedName>
</protein>
<dbReference type="HOGENOM" id="CLU_191482_2_0_0"/>
<gene>
    <name evidence="1" type="ORF">HMPREF0402_02490</name>
</gene>
<accession>H1PVP7</accession>
<dbReference type="AlphaFoldDB" id="H1PVP7"/>
<sequence>MAKFYINTVTHEVHKDSCDYANPSKYPNIVYLGDFDYPSTAISYAKRNGYSNADGCYYCCNQSHTK</sequence>
<keyword evidence="2" id="KW-1185">Reference proteome</keyword>
<organism evidence="1 2">
    <name type="scientific">Fusobacterium ulcerans 12-1B</name>
    <dbReference type="NCBI Taxonomy" id="457404"/>
    <lineage>
        <taxon>Bacteria</taxon>
        <taxon>Fusobacteriati</taxon>
        <taxon>Fusobacteriota</taxon>
        <taxon>Fusobacteriia</taxon>
        <taxon>Fusobacteriales</taxon>
        <taxon>Fusobacteriaceae</taxon>
        <taxon>Fusobacterium</taxon>
    </lineage>
</organism>
<name>H1PVP7_9FUSO</name>
<evidence type="ECO:0000313" key="1">
    <source>
        <dbReference type="EMBL" id="EHO79751.1"/>
    </source>
</evidence>
<dbReference type="Proteomes" id="UP000003233">
    <property type="component" value="Unassembled WGS sequence"/>
</dbReference>
<dbReference type="RefSeq" id="WP_008698208.1">
    <property type="nucleotide sequence ID" value="NZ_KE161009.1"/>
</dbReference>
<reference evidence="1 2" key="1">
    <citation type="submission" date="2012-07" db="EMBL/GenBank/DDBJ databases">
        <title>The Genome Sequence of Fusobacterium ulcerans 12_1B.</title>
        <authorList>
            <consortium name="The Broad Institute Genome Sequencing Platform"/>
            <person name="Earl A."/>
            <person name="Ward D."/>
            <person name="Feldgarden M."/>
            <person name="Gevers D."/>
            <person name="Strauss J."/>
            <person name="Ambrose C.E."/>
            <person name="Allen-Vercoe E."/>
            <person name="Walker B."/>
            <person name="Young S.K."/>
            <person name="Zeng Q."/>
            <person name="Gargeya S."/>
            <person name="Fitzgerald M."/>
            <person name="Haas B."/>
            <person name="Abouelleil A."/>
            <person name="Alvarado L."/>
            <person name="Arachchi H.M."/>
            <person name="Berlin A.M."/>
            <person name="Chapman S.B."/>
            <person name="Goldberg J."/>
            <person name="Griggs A."/>
            <person name="Gujja S."/>
            <person name="Hansen M."/>
            <person name="Howarth C."/>
            <person name="Imamovic A."/>
            <person name="Larimer J."/>
            <person name="McCowen C."/>
            <person name="Montmayeur A."/>
            <person name="Murphy C."/>
            <person name="Neiman D."/>
            <person name="Pearson M."/>
            <person name="Priest M."/>
            <person name="Roberts A."/>
            <person name="Saif S."/>
            <person name="Shea T."/>
            <person name="Sisk P."/>
            <person name="Sykes S."/>
            <person name="Wortman J."/>
            <person name="Nusbaum C."/>
            <person name="Birren B."/>
        </authorList>
    </citation>
    <scope>NUCLEOTIDE SEQUENCE [LARGE SCALE GENOMIC DNA]</scope>
    <source>
        <strain evidence="1 2">12_1B</strain>
    </source>
</reference>
<dbReference type="BioCyc" id="FSP457404-HMP:GTSQ-2515-MONOMER"/>
<comment type="caution">
    <text evidence="1">The sequence shown here is derived from an EMBL/GenBank/DDBJ whole genome shotgun (WGS) entry which is preliminary data.</text>
</comment>
<dbReference type="EMBL" id="AGWJ02000023">
    <property type="protein sequence ID" value="EHO79751.1"/>
    <property type="molecule type" value="Genomic_DNA"/>
</dbReference>
<dbReference type="PATRIC" id="fig|457404.5.peg.2657"/>
<evidence type="ECO:0000313" key="2">
    <source>
        <dbReference type="Proteomes" id="UP000003233"/>
    </source>
</evidence>
<proteinExistence type="predicted"/>